<dbReference type="InterPro" id="IPR004484">
    <property type="entry name" value="CbiA/CobB_synth"/>
</dbReference>
<protein>
    <recommendedName>
        <fullName evidence="8">Cobyrinate a,c-diamide synthase</fullName>
        <ecNumber evidence="8">6.3.5.11</ecNumber>
    </recommendedName>
    <alternativeName>
        <fullName evidence="8">Cobyrinic acid a,c-diamide synthetase</fullName>
    </alternativeName>
</protein>
<comment type="cofactor">
    <cofactor evidence="1 8">
        <name>Mg(2+)</name>
        <dbReference type="ChEBI" id="CHEBI:18420"/>
    </cofactor>
</comment>
<evidence type="ECO:0000256" key="1">
    <source>
        <dbReference type="ARBA" id="ARBA00001946"/>
    </source>
</evidence>
<dbReference type="EMBL" id="NQJD01000057">
    <property type="protein sequence ID" value="TAA73825.1"/>
    <property type="molecule type" value="Genomic_DNA"/>
</dbReference>
<dbReference type="UniPathway" id="UPA00148">
    <property type="reaction ID" value="UER00231"/>
</dbReference>
<keyword evidence="12" id="KW-1185">Reference proteome</keyword>
<dbReference type="InterPro" id="IPR029062">
    <property type="entry name" value="Class_I_gatase-like"/>
</dbReference>
<dbReference type="CDD" id="cd03130">
    <property type="entry name" value="GATase1_CobB"/>
    <property type="match status" value="1"/>
</dbReference>
<evidence type="ECO:0000313" key="12">
    <source>
        <dbReference type="Proteomes" id="UP000316238"/>
    </source>
</evidence>
<gene>
    <name evidence="8" type="primary">cbiA</name>
    <name evidence="11" type="ORF">CDV28_15710</name>
</gene>
<keyword evidence="5 8" id="KW-0067">ATP-binding</keyword>
<evidence type="ECO:0000256" key="4">
    <source>
        <dbReference type="ARBA" id="ARBA00022741"/>
    </source>
</evidence>
<evidence type="ECO:0000256" key="7">
    <source>
        <dbReference type="ARBA" id="ARBA00022962"/>
    </source>
</evidence>
<evidence type="ECO:0000259" key="9">
    <source>
        <dbReference type="Pfam" id="PF01656"/>
    </source>
</evidence>
<feature type="site" description="Increases nucleophilicity of active site Cys" evidence="8">
    <location>
        <position position="426"/>
    </location>
</feature>
<evidence type="ECO:0000256" key="5">
    <source>
        <dbReference type="ARBA" id="ARBA00022840"/>
    </source>
</evidence>
<dbReference type="NCBIfam" id="TIGR00379">
    <property type="entry name" value="cobB"/>
    <property type="match status" value="1"/>
</dbReference>
<comment type="pathway">
    <text evidence="8">Cofactor biosynthesis; adenosylcobalamin biosynthesis; cob(II)yrinate a,c-diamide from sirohydrochlorin (anaerobic route): step 10/10.</text>
</comment>
<dbReference type="InterPro" id="IPR011698">
    <property type="entry name" value="GATase_3"/>
</dbReference>
<dbReference type="GO" id="GO:0005524">
    <property type="term" value="F:ATP binding"/>
    <property type="evidence" value="ECO:0007669"/>
    <property type="project" value="UniProtKB-UniRule"/>
</dbReference>
<dbReference type="Gene3D" id="3.40.50.880">
    <property type="match status" value="1"/>
</dbReference>
<dbReference type="Pfam" id="PF01656">
    <property type="entry name" value="CbiA"/>
    <property type="match status" value="1"/>
</dbReference>
<keyword evidence="7 8" id="KW-0315">Glutamine amidotransferase</keyword>
<comment type="caution">
    <text evidence="11">The sequence shown here is derived from an EMBL/GenBank/DDBJ whole genome shotgun (WGS) entry which is preliminary data.</text>
</comment>
<keyword evidence="3 8" id="KW-0436">Ligase</keyword>
<organism evidence="11 12">
    <name type="scientific">Candidatus Electronema aureum</name>
    <dbReference type="NCBI Taxonomy" id="2005002"/>
    <lineage>
        <taxon>Bacteria</taxon>
        <taxon>Pseudomonadati</taxon>
        <taxon>Thermodesulfobacteriota</taxon>
        <taxon>Desulfobulbia</taxon>
        <taxon>Desulfobulbales</taxon>
        <taxon>Desulfobulbaceae</taxon>
        <taxon>Candidatus Electronema</taxon>
    </lineage>
</organism>
<dbReference type="HAMAP" id="MF_00027">
    <property type="entry name" value="CobB_CbiA"/>
    <property type="match status" value="1"/>
</dbReference>
<sequence>MSHPSLLIAGTHSGCGKTTVTLGIMAALRQRGFTVQPFKCGPDFIDPTLHLLATGQVSRNLDIRMCGPEYVRQVFANHAPATDGPAISVIEGVMGLFDGGSGSAAELAVLLKVPVLLVLDVCAAAESAAAVVKGFESLNPRVQLAGVIFNQVGSTKHLQMVSEAVKEHCQAEIIGSLPRETGISLPSRHLGLHLGTEVALNQQQLISLIEKHLDLDRLIQIAGEAQVPAVPSITLPSKMIGKVRLGLAWDEAFCFYYQDNFDLLTAAGAELVLFSPLHDKVLPENVDGLYFGGGYPELHAAQLAANRTLREQILVFSRTGRPVYGECGGFMYLCEAIVDNEGCQQPMVGVYPVITRMSQRLRRLGYCEAELREDSLLGSAGSVLYGHEFHYSEIDPMPEQVRRIYTLDDGRAEGYLINKTLAGYVHLHWGRTPEAAKQFVQAMVDNS</sequence>
<dbReference type="SUPFAM" id="SSF52540">
    <property type="entry name" value="P-loop containing nucleoside triphosphate hydrolases"/>
    <property type="match status" value="1"/>
</dbReference>
<comment type="function">
    <text evidence="8">Catalyzes the ATP-dependent amidation of the two carboxylate groups at positions a and c of cobyrinate, using either L-glutamine or ammonia as the nitrogen source.</text>
</comment>
<dbReference type="AlphaFoldDB" id="A0A521FYH8"/>
<dbReference type="InterPro" id="IPR027417">
    <property type="entry name" value="P-loop_NTPase"/>
</dbReference>
<comment type="miscellaneous">
    <text evidence="8">The a and c carboxylates of cobyrinate are activated for nucleophilic attack via formation of a phosphorylated intermediate by ATP. CbiA catalyzes first the amidation of the c-carboxylate, and then that of the a-carboxylate.</text>
</comment>
<evidence type="ECO:0000259" key="10">
    <source>
        <dbReference type="Pfam" id="PF07685"/>
    </source>
</evidence>
<dbReference type="Pfam" id="PF07685">
    <property type="entry name" value="GATase_3"/>
    <property type="match status" value="1"/>
</dbReference>
<dbReference type="GO" id="GO:0009236">
    <property type="term" value="P:cobalamin biosynthetic process"/>
    <property type="evidence" value="ECO:0007669"/>
    <property type="project" value="UniProtKB-UniRule"/>
</dbReference>
<dbReference type="GO" id="GO:0042242">
    <property type="term" value="F:cobyrinic acid a,c-diamide synthase activity"/>
    <property type="evidence" value="ECO:0007669"/>
    <property type="project" value="UniProtKB-UniRule"/>
</dbReference>
<dbReference type="NCBIfam" id="NF002204">
    <property type="entry name" value="PRK01077.1"/>
    <property type="match status" value="1"/>
</dbReference>
<dbReference type="Proteomes" id="UP000316238">
    <property type="component" value="Unassembled WGS sequence"/>
</dbReference>
<evidence type="ECO:0000256" key="6">
    <source>
        <dbReference type="ARBA" id="ARBA00022842"/>
    </source>
</evidence>
<evidence type="ECO:0000256" key="8">
    <source>
        <dbReference type="HAMAP-Rule" id="MF_00027"/>
    </source>
</evidence>
<dbReference type="PANTHER" id="PTHR43873:SF1">
    <property type="entry name" value="COBYRINATE A,C-DIAMIDE SYNTHASE"/>
    <property type="match status" value="1"/>
</dbReference>
<evidence type="ECO:0000256" key="3">
    <source>
        <dbReference type="ARBA" id="ARBA00022598"/>
    </source>
</evidence>
<dbReference type="EC" id="6.3.5.11" evidence="8"/>
<comment type="catalytic activity">
    <reaction evidence="8">
        <text>cob(II)yrinate + 2 L-glutamine + 2 ATP + 2 H2O = cob(II)yrinate a,c diamide + 2 L-glutamate + 2 ADP + 2 phosphate + 2 H(+)</text>
        <dbReference type="Rhea" id="RHEA:26289"/>
        <dbReference type="ChEBI" id="CHEBI:15377"/>
        <dbReference type="ChEBI" id="CHEBI:15378"/>
        <dbReference type="ChEBI" id="CHEBI:29985"/>
        <dbReference type="ChEBI" id="CHEBI:30616"/>
        <dbReference type="ChEBI" id="CHEBI:43474"/>
        <dbReference type="ChEBI" id="CHEBI:58359"/>
        <dbReference type="ChEBI" id="CHEBI:58537"/>
        <dbReference type="ChEBI" id="CHEBI:58894"/>
        <dbReference type="ChEBI" id="CHEBI:456216"/>
        <dbReference type="EC" id="6.3.5.11"/>
    </reaction>
</comment>
<keyword evidence="2 8" id="KW-0169">Cobalamin biosynthesis</keyword>
<accession>A0A521FYH8</accession>
<proteinExistence type="inferred from homology"/>
<keyword evidence="4 8" id="KW-0547">Nucleotide-binding</keyword>
<evidence type="ECO:0000256" key="2">
    <source>
        <dbReference type="ARBA" id="ARBA00022573"/>
    </source>
</evidence>
<feature type="active site" description="Nucleophile" evidence="8">
    <location>
        <position position="327"/>
    </location>
</feature>
<dbReference type="PROSITE" id="PS51274">
    <property type="entry name" value="GATASE_COBBQ"/>
    <property type="match status" value="1"/>
</dbReference>
<name>A0A521FYH8_9BACT</name>
<comment type="domain">
    <text evidence="8">Comprises of two domains. The C-terminal domain contains the binding site for glutamine and catalyzes the hydrolysis of this substrate to glutamate and ammonia. The N-terminal domain is anticipated to bind ATP and cobyrinate and catalyzes the ultimate synthesis of the diamide product. The ammonia produced via the glutaminase domain is probably translocated to the adjacent domain via a molecular tunnel, where it reacts with an activated intermediate.</text>
</comment>
<feature type="domain" description="CobQ/CobB/MinD/ParA nucleotide binding" evidence="9">
    <location>
        <begin position="7"/>
        <end position="189"/>
    </location>
</feature>
<dbReference type="InterPro" id="IPR002586">
    <property type="entry name" value="CobQ/CobB/MinD/ParA_Nub-bd_dom"/>
</dbReference>
<feature type="domain" description="CobB/CobQ-like glutamine amidotransferase" evidence="10">
    <location>
        <begin position="247"/>
        <end position="431"/>
    </location>
</feature>
<reference evidence="11" key="1">
    <citation type="submission" date="2017-07" db="EMBL/GenBank/DDBJ databases">
        <title>The cable genome - Insights into the physiology and evolution of filamentous bacteria capable of sulfide oxidation via long distance electron transfer.</title>
        <authorList>
            <person name="Thorup C."/>
            <person name="Bjerg J.T."/>
            <person name="Schreiber L."/>
            <person name="Nielsen L.P."/>
            <person name="Kjeldsen K.U."/>
            <person name="Boesen T."/>
            <person name="Boggild A."/>
            <person name="Meysman F."/>
            <person name="Geelhoed J."/>
            <person name="Schramm A."/>
        </authorList>
    </citation>
    <scope>NUCLEOTIDE SEQUENCE [LARGE SCALE GENOMIC DNA]</scope>
    <source>
        <strain evidence="11">GS</strain>
    </source>
</reference>
<comment type="similarity">
    <text evidence="8">Belongs to the CobB/CbiA family.</text>
</comment>
<evidence type="ECO:0000313" key="11">
    <source>
        <dbReference type="EMBL" id="TAA73825.1"/>
    </source>
</evidence>
<dbReference type="SUPFAM" id="SSF52317">
    <property type="entry name" value="Class I glutamine amidotransferase-like"/>
    <property type="match status" value="1"/>
</dbReference>
<dbReference type="PANTHER" id="PTHR43873">
    <property type="entry name" value="COBYRINATE A,C-DIAMIDE SYNTHASE"/>
    <property type="match status" value="1"/>
</dbReference>
<dbReference type="Gene3D" id="3.40.50.300">
    <property type="entry name" value="P-loop containing nucleotide triphosphate hydrolases"/>
    <property type="match status" value="2"/>
</dbReference>
<keyword evidence="6 8" id="KW-0460">Magnesium</keyword>